<evidence type="ECO:0000313" key="1">
    <source>
        <dbReference type="EMBL" id="QKS71152.1"/>
    </source>
</evidence>
<gene>
    <name evidence="1" type="ORF">FLK61_31040</name>
</gene>
<sequence>MCIVGVALNHHPEYPFILASNRDEFLHRPTKNAYWWDDGILAGQDLDMLGTWLGMTKSGKLATLTNVRREEAQSSFPHSRGELVTSYLRDERAFYARLNEKEHFAGFNLLYGDITSLQYVSNHNELDSILTSGVHAMSNGNLDDKWPKMRALESKITDSKSLKGDDLTGYLFHSLANAEPYEASSLPKTGVSDELERSLSSIYIDIEGYGTRTSTVILVDRNNKCTFIERDHAAKNSVSHSFTLNRKTR</sequence>
<dbReference type="AlphaFoldDB" id="A0A859FEM3"/>
<reference evidence="2" key="1">
    <citation type="submission" date="2019-07" db="EMBL/GenBank/DDBJ databases">
        <title>Bacillus alkalisoli sp. nov. isolated from saline soil.</title>
        <authorList>
            <person name="Sun J.-Q."/>
            <person name="Xu L."/>
        </authorList>
    </citation>
    <scope>NUCLEOTIDE SEQUENCE [LARGE SCALE GENOMIC DNA]</scope>
    <source>
        <strain evidence="2">M4U3P1</strain>
    </source>
</reference>
<organism evidence="1 2">
    <name type="scientific">Paenalkalicoccus suaedae</name>
    <dbReference type="NCBI Taxonomy" id="2592382"/>
    <lineage>
        <taxon>Bacteria</taxon>
        <taxon>Bacillati</taxon>
        <taxon>Bacillota</taxon>
        <taxon>Bacilli</taxon>
        <taxon>Bacillales</taxon>
        <taxon>Bacillaceae</taxon>
        <taxon>Paenalkalicoccus</taxon>
    </lineage>
</organism>
<dbReference type="EMBL" id="CP041372">
    <property type="protein sequence ID" value="QKS71152.1"/>
    <property type="molecule type" value="Genomic_DNA"/>
</dbReference>
<dbReference type="PANTHER" id="PTHR17985">
    <property type="entry name" value="SER/THR-RICH PROTEIN T10 IN DGCR REGION"/>
    <property type="match status" value="1"/>
</dbReference>
<dbReference type="PANTHER" id="PTHR17985:SF8">
    <property type="entry name" value="TRANSPORT AND GOLGI ORGANIZATION PROTEIN 2 HOMOLOG"/>
    <property type="match status" value="1"/>
</dbReference>
<dbReference type="KEGG" id="psua:FLK61_31040"/>
<name>A0A859FEM3_9BACI</name>
<proteinExistence type="predicted"/>
<dbReference type="RefSeq" id="WP_176009188.1">
    <property type="nucleotide sequence ID" value="NZ_CP041372.2"/>
</dbReference>
<dbReference type="Proteomes" id="UP000318138">
    <property type="component" value="Chromosome"/>
</dbReference>
<dbReference type="Pfam" id="PF05742">
    <property type="entry name" value="TANGO2"/>
    <property type="match status" value="1"/>
</dbReference>
<accession>A0A859FEM3</accession>
<protein>
    <submittedName>
        <fullName evidence="1">NRDE family protein</fullName>
    </submittedName>
</protein>
<keyword evidence="2" id="KW-1185">Reference proteome</keyword>
<evidence type="ECO:0000313" key="2">
    <source>
        <dbReference type="Proteomes" id="UP000318138"/>
    </source>
</evidence>
<dbReference type="InterPro" id="IPR008551">
    <property type="entry name" value="TANGO2"/>
</dbReference>